<dbReference type="InterPro" id="IPR011006">
    <property type="entry name" value="CheY-like_superfamily"/>
</dbReference>
<evidence type="ECO:0000256" key="14">
    <source>
        <dbReference type="PROSITE-ProRule" id="PRU00110"/>
    </source>
</evidence>
<gene>
    <name evidence="19" type="ORF">RM544_05335</name>
</gene>
<dbReference type="SMART" id="SM00388">
    <property type="entry name" value="HisKA"/>
    <property type="match status" value="1"/>
</dbReference>
<dbReference type="GO" id="GO:0005524">
    <property type="term" value="F:ATP binding"/>
    <property type="evidence" value="ECO:0007669"/>
    <property type="project" value="UniProtKB-KW"/>
</dbReference>
<evidence type="ECO:0000256" key="3">
    <source>
        <dbReference type="ARBA" id="ARBA00012438"/>
    </source>
</evidence>
<dbReference type="SMART" id="SM00448">
    <property type="entry name" value="REC"/>
    <property type="match status" value="1"/>
</dbReference>
<dbReference type="GO" id="GO:0005886">
    <property type="term" value="C:plasma membrane"/>
    <property type="evidence" value="ECO:0007669"/>
    <property type="project" value="UniProtKB-SubCell"/>
</dbReference>
<organism evidence="19 20">
    <name type="scientific">Brumicola blandensis</name>
    <dbReference type="NCBI Taxonomy" id="3075611"/>
    <lineage>
        <taxon>Bacteria</taxon>
        <taxon>Pseudomonadati</taxon>
        <taxon>Pseudomonadota</taxon>
        <taxon>Gammaproteobacteria</taxon>
        <taxon>Alteromonadales</taxon>
        <taxon>Alteromonadaceae</taxon>
        <taxon>Brumicola</taxon>
    </lineage>
</organism>
<protein>
    <recommendedName>
        <fullName evidence="3">histidine kinase</fullName>
        <ecNumber evidence="3">2.7.13.3</ecNumber>
    </recommendedName>
</protein>
<dbReference type="Proteomes" id="UP001249020">
    <property type="component" value="Unassembled WGS sequence"/>
</dbReference>
<proteinExistence type="predicted"/>
<evidence type="ECO:0000256" key="15">
    <source>
        <dbReference type="PROSITE-ProRule" id="PRU00169"/>
    </source>
</evidence>
<evidence type="ECO:0000256" key="7">
    <source>
        <dbReference type="ARBA" id="ARBA00022679"/>
    </source>
</evidence>
<dbReference type="SUPFAM" id="SSF55874">
    <property type="entry name" value="ATPase domain of HSP90 chaperone/DNA topoisomerase II/histidine kinase"/>
    <property type="match status" value="1"/>
</dbReference>
<dbReference type="Gene3D" id="1.20.120.160">
    <property type="entry name" value="HPT domain"/>
    <property type="match status" value="1"/>
</dbReference>
<dbReference type="InterPro" id="IPR036641">
    <property type="entry name" value="HPT_dom_sf"/>
</dbReference>
<evidence type="ECO:0000313" key="20">
    <source>
        <dbReference type="Proteomes" id="UP001249020"/>
    </source>
</evidence>
<feature type="modified residue" description="4-aspartylphosphate" evidence="15">
    <location>
        <position position="639"/>
    </location>
</feature>
<feature type="domain" description="Response regulatory" evidence="17">
    <location>
        <begin position="590"/>
        <end position="709"/>
    </location>
</feature>
<reference evidence="19 20" key="1">
    <citation type="submission" date="2023-09" db="EMBL/GenBank/DDBJ databases">
        <authorList>
            <person name="Rey-Velasco X."/>
        </authorList>
    </citation>
    <scope>NUCLEOTIDE SEQUENCE [LARGE SCALE GENOMIC DNA]</scope>
    <source>
        <strain evidence="19 20">W409</strain>
    </source>
</reference>
<dbReference type="GO" id="GO:0000155">
    <property type="term" value="F:phosphorelay sensor kinase activity"/>
    <property type="evidence" value="ECO:0007669"/>
    <property type="project" value="InterPro"/>
</dbReference>
<keyword evidence="10 19" id="KW-0547">Nucleotide-binding</keyword>
<feature type="modified residue" description="Phosphohistidine" evidence="14">
    <location>
        <position position="797"/>
    </location>
</feature>
<dbReference type="Pfam" id="PF00512">
    <property type="entry name" value="HisKA"/>
    <property type="match status" value="1"/>
</dbReference>
<evidence type="ECO:0000256" key="4">
    <source>
        <dbReference type="ARBA" id="ARBA00022475"/>
    </source>
</evidence>
<dbReference type="GO" id="GO:0009927">
    <property type="term" value="F:histidine phosphotransfer kinase activity"/>
    <property type="evidence" value="ECO:0007669"/>
    <property type="project" value="TreeGrafter"/>
</dbReference>
<dbReference type="Pfam" id="PF01627">
    <property type="entry name" value="Hpt"/>
    <property type="match status" value="1"/>
</dbReference>
<dbReference type="Gene3D" id="1.10.287.130">
    <property type="match status" value="1"/>
</dbReference>
<keyword evidence="8" id="KW-0812">Transmembrane</keyword>
<dbReference type="EC" id="2.7.13.3" evidence="3"/>
<keyword evidence="20" id="KW-1185">Reference proteome</keyword>
<dbReference type="PANTHER" id="PTHR43047:SF72">
    <property type="entry name" value="OSMOSENSING HISTIDINE PROTEIN KINASE SLN1"/>
    <property type="match status" value="1"/>
</dbReference>
<evidence type="ECO:0000256" key="1">
    <source>
        <dbReference type="ARBA" id="ARBA00000085"/>
    </source>
</evidence>
<dbReference type="CDD" id="cd00082">
    <property type="entry name" value="HisKA"/>
    <property type="match status" value="1"/>
</dbReference>
<feature type="domain" description="HPt" evidence="18">
    <location>
        <begin position="758"/>
        <end position="858"/>
    </location>
</feature>
<evidence type="ECO:0000256" key="11">
    <source>
        <dbReference type="ARBA" id="ARBA00022989"/>
    </source>
</evidence>
<name>A0AAW8QXX4_9ALTE</name>
<dbReference type="InterPro" id="IPR005467">
    <property type="entry name" value="His_kinase_dom"/>
</dbReference>
<comment type="caution">
    <text evidence="19">The sequence shown here is derived from an EMBL/GenBank/DDBJ whole genome shotgun (WGS) entry which is preliminary data.</text>
</comment>
<keyword evidence="12" id="KW-0902">Two-component regulatory system</keyword>
<evidence type="ECO:0000313" key="19">
    <source>
        <dbReference type="EMBL" id="MDT0581951.1"/>
    </source>
</evidence>
<dbReference type="InterPro" id="IPR036890">
    <property type="entry name" value="HATPase_C_sf"/>
</dbReference>
<dbReference type="PROSITE" id="PS50894">
    <property type="entry name" value="HPT"/>
    <property type="match status" value="1"/>
</dbReference>
<dbReference type="SUPFAM" id="SSF47384">
    <property type="entry name" value="Homodimeric domain of signal transducing histidine kinase"/>
    <property type="match status" value="1"/>
</dbReference>
<evidence type="ECO:0000259" key="17">
    <source>
        <dbReference type="PROSITE" id="PS50110"/>
    </source>
</evidence>
<evidence type="ECO:0000256" key="9">
    <source>
        <dbReference type="ARBA" id="ARBA00022777"/>
    </source>
</evidence>
<dbReference type="RefSeq" id="WP_311360746.1">
    <property type="nucleotide sequence ID" value="NZ_JAVRIE010000002.1"/>
</dbReference>
<dbReference type="InterPro" id="IPR003661">
    <property type="entry name" value="HisK_dim/P_dom"/>
</dbReference>
<comment type="subcellular location">
    <subcellularLocation>
        <location evidence="2">Cell inner membrane</location>
        <topology evidence="2">Multi-pass membrane protein</topology>
    </subcellularLocation>
</comment>
<evidence type="ECO:0000256" key="5">
    <source>
        <dbReference type="ARBA" id="ARBA00022519"/>
    </source>
</evidence>
<dbReference type="EMBL" id="JAVRIE010000002">
    <property type="protein sequence ID" value="MDT0581951.1"/>
    <property type="molecule type" value="Genomic_DNA"/>
</dbReference>
<dbReference type="InterPro" id="IPR003594">
    <property type="entry name" value="HATPase_dom"/>
</dbReference>
<dbReference type="PRINTS" id="PR00344">
    <property type="entry name" value="BCTRLSENSOR"/>
</dbReference>
<dbReference type="PROSITE" id="PS50110">
    <property type="entry name" value="RESPONSE_REGULATORY"/>
    <property type="match status" value="1"/>
</dbReference>
<comment type="catalytic activity">
    <reaction evidence="1">
        <text>ATP + protein L-histidine = ADP + protein N-phospho-L-histidine.</text>
        <dbReference type="EC" id="2.7.13.3"/>
    </reaction>
</comment>
<dbReference type="CDD" id="cd16922">
    <property type="entry name" value="HATPase_EvgS-ArcB-TorS-like"/>
    <property type="match status" value="1"/>
</dbReference>
<evidence type="ECO:0000256" key="10">
    <source>
        <dbReference type="ARBA" id="ARBA00022840"/>
    </source>
</evidence>
<evidence type="ECO:0000259" key="16">
    <source>
        <dbReference type="PROSITE" id="PS50109"/>
    </source>
</evidence>
<evidence type="ECO:0000256" key="13">
    <source>
        <dbReference type="ARBA" id="ARBA00023136"/>
    </source>
</evidence>
<dbReference type="InterPro" id="IPR036097">
    <property type="entry name" value="HisK_dim/P_sf"/>
</dbReference>
<accession>A0AAW8QXX4</accession>
<dbReference type="FunFam" id="3.30.565.10:FF:000010">
    <property type="entry name" value="Sensor histidine kinase RcsC"/>
    <property type="match status" value="1"/>
</dbReference>
<evidence type="ECO:0000259" key="18">
    <source>
        <dbReference type="PROSITE" id="PS50894"/>
    </source>
</evidence>
<dbReference type="InterPro" id="IPR001789">
    <property type="entry name" value="Sig_transdc_resp-reg_receiver"/>
</dbReference>
<feature type="domain" description="Histidine kinase" evidence="16">
    <location>
        <begin position="242"/>
        <end position="460"/>
    </location>
</feature>
<dbReference type="Gene3D" id="3.40.50.2300">
    <property type="match status" value="1"/>
</dbReference>
<dbReference type="PANTHER" id="PTHR43047">
    <property type="entry name" value="TWO-COMPONENT HISTIDINE PROTEIN KINASE"/>
    <property type="match status" value="1"/>
</dbReference>
<keyword evidence="5" id="KW-0997">Cell inner membrane</keyword>
<dbReference type="Gene3D" id="3.30.565.10">
    <property type="entry name" value="Histidine kinase-like ATPase, C-terminal domain"/>
    <property type="match status" value="1"/>
</dbReference>
<sequence length="858" mass="95747">MPNHFSEQAISFCESLPGPALLLGPDKLCHINTHLLGLNLGDVKLSELINTVRDSLQNAIHEGASPIANTSFRAIETQKQTYLVSLSSSAPVEQGKRYNAMVKALHRMSEAVLIVDEFGYIDFCNDTLFQLFSYLERPTVEGQRIGNLFTLIAEQVLSENPKRAKAFGRLLKRKLKQKQAINFSFKNTDSRYIEYRDTVSEAGERICMFIDESSIMFLHEQLELAYTESLSLSKAKSSFMAAMSHEVKTPLNAMIGILDLCALEPQFAKHEYISRLSSSADHLLRLVNDVLDFTKFDAEKVSLSKVRCEVRPLFEQIALDQIALCEHKGVHLSLFIDPELPTHIEVDDIRISQILNNLISNAIKFSPNEHGHVSISIEKNSESSFLLSVTDNGIGIAGDKQETIFESFSQASTDIHRTFGGSGLGLSICKQICDLMEGKIEVDSELGRGTQFSVTLPLHTDDEPFKQSLQKTLDCSKTLLTDDAKFYDSLQKYQPYFDSEFVFIENIEDISSANKVIITNKEIHHGEPQNSLFHLGSNPYSLGGSSSAIVNRSPLLLNQIVHCLQSGTSQDNSSTKTVDTSTLFEHTHTSILFVEDNPNNLFVIKEQAKALGLNAHFAHDGHSALECWQKHEFDVVITDYQMPGMSGAELISTLRSYESSYGLPPNKMFVLTADKTEDCEYECNKAGADKIIMKPISVTKLHALIGLVSPENGEDKAIETTTSLEIDDTASFEELDFAWDTKSVFDISVIHEILDESDVGEIADFLKMYMDNIEQSVIQLEYEISSGKFSQAGKTAHSMKSSAKVAGNHPMFLSCEKLEDLCKTGNAEEIGQLFMQVKKQLDDSLIDIKNWIRNEIDD</sequence>
<dbReference type="CDD" id="cd17546">
    <property type="entry name" value="REC_hyHK_CKI1_RcsC-like"/>
    <property type="match status" value="1"/>
</dbReference>
<dbReference type="InterPro" id="IPR008207">
    <property type="entry name" value="Sig_transdc_His_kin_Hpt_dom"/>
</dbReference>
<keyword evidence="11" id="KW-1133">Transmembrane helix</keyword>
<evidence type="ECO:0000256" key="12">
    <source>
        <dbReference type="ARBA" id="ARBA00023012"/>
    </source>
</evidence>
<evidence type="ECO:0000256" key="2">
    <source>
        <dbReference type="ARBA" id="ARBA00004429"/>
    </source>
</evidence>
<dbReference type="PROSITE" id="PS50109">
    <property type="entry name" value="HIS_KIN"/>
    <property type="match status" value="1"/>
</dbReference>
<keyword evidence="4" id="KW-1003">Cell membrane</keyword>
<dbReference type="SMART" id="SM00387">
    <property type="entry name" value="HATPase_c"/>
    <property type="match status" value="1"/>
</dbReference>
<keyword evidence="9" id="KW-0418">Kinase</keyword>
<keyword evidence="6 15" id="KW-0597">Phosphoprotein</keyword>
<evidence type="ECO:0000256" key="6">
    <source>
        <dbReference type="ARBA" id="ARBA00022553"/>
    </source>
</evidence>
<keyword evidence="7" id="KW-0808">Transferase</keyword>
<dbReference type="Pfam" id="PF02518">
    <property type="entry name" value="HATPase_c"/>
    <property type="match status" value="1"/>
</dbReference>
<evidence type="ECO:0000256" key="8">
    <source>
        <dbReference type="ARBA" id="ARBA00022692"/>
    </source>
</evidence>
<dbReference type="Pfam" id="PF00072">
    <property type="entry name" value="Response_reg"/>
    <property type="match status" value="1"/>
</dbReference>
<dbReference type="SUPFAM" id="SSF52172">
    <property type="entry name" value="CheY-like"/>
    <property type="match status" value="1"/>
</dbReference>
<dbReference type="InterPro" id="IPR004358">
    <property type="entry name" value="Sig_transdc_His_kin-like_C"/>
</dbReference>
<dbReference type="SUPFAM" id="SSF47226">
    <property type="entry name" value="Histidine-containing phosphotransfer domain, HPT domain"/>
    <property type="match status" value="1"/>
</dbReference>
<dbReference type="AlphaFoldDB" id="A0AAW8QXX4"/>
<keyword evidence="10 19" id="KW-0067">ATP-binding</keyword>
<keyword evidence="13" id="KW-0472">Membrane</keyword>